<dbReference type="Pfam" id="PF01063">
    <property type="entry name" value="Aminotran_4"/>
    <property type="match status" value="1"/>
</dbReference>
<accession>A0A657LR46</accession>
<dbReference type="Gene3D" id="3.30.470.10">
    <property type="match status" value="1"/>
</dbReference>
<organism evidence="2 3">
    <name type="scientific">Pararhizobium antarcticum</name>
    <dbReference type="NCBI Taxonomy" id="1798805"/>
    <lineage>
        <taxon>Bacteria</taxon>
        <taxon>Pseudomonadati</taxon>
        <taxon>Pseudomonadota</taxon>
        <taxon>Alphaproteobacteria</taxon>
        <taxon>Hyphomicrobiales</taxon>
        <taxon>Rhizobiaceae</taxon>
        <taxon>Rhizobium/Agrobacterium group</taxon>
        <taxon>Pararhizobium</taxon>
    </lineage>
</organism>
<proteinExistence type="predicted"/>
<dbReference type="InterPro" id="IPR036038">
    <property type="entry name" value="Aminotransferase-like"/>
</dbReference>
<dbReference type="AlphaFoldDB" id="A0A657LR46"/>
<evidence type="ECO:0000313" key="2">
    <source>
        <dbReference type="EMBL" id="OJF94517.1"/>
    </source>
</evidence>
<dbReference type="EMBL" id="LSRP01000097">
    <property type="protein sequence ID" value="OJF94517.1"/>
    <property type="molecule type" value="Genomic_DNA"/>
</dbReference>
<name>A0A657LR46_9HYPH</name>
<dbReference type="GO" id="GO:0003824">
    <property type="term" value="F:catalytic activity"/>
    <property type="evidence" value="ECO:0007669"/>
    <property type="project" value="InterPro"/>
</dbReference>
<dbReference type="NCBIfam" id="NF005729">
    <property type="entry name" value="PRK07546.1-3"/>
    <property type="match status" value="1"/>
</dbReference>
<sequence>MSSFSLIETMRWEPAVGIVRLRLHLARLKRSAARLGFPGAGQAEQRLAAAFVDTSPLSALRVRLALDSTGRIDIATTPFTPLPADPLWTVRIATTRLSSGDNLLRYKTSRRAVYEAARAEYGPDEADEVLLLNERDEPCEGTITSLFVDDGSGMLKTQPISCGLLAGVLRTEMICQRKARVQRLTLDDLKSRPVFIGNSLRGLIRANILWRD</sequence>
<reference evidence="2 3" key="1">
    <citation type="submission" date="2016-02" db="EMBL/GenBank/DDBJ databases">
        <title>Genome sequencing of a beta-galactosidase producing bacteria Rhizobium sp. 59.</title>
        <authorList>
            <person name="Wang D."/>
            <person name="Kot W."/>
            <person name="Qin Y."/>
            <person name="Hansen L."/>
            <person name="Naqvi K."/>
            <person name="Rensing C."/>
        </authorList>
    </citation>
    <scope>NUCLEOTIDE SEQUENCE [LARGE SCALE GENOMIC DNA]</scope>
    <source>
        <strain evidence="2 3">59</strain>
    </source>
</reference>
<dbReference type="InterPro" id="IPR043131">
    <property type="entry name" value="BCAT-like_N"/>
</dbReference>
<dbReference type="InterPro" id="IPR001544">
    <property type="entry name" value="Aminotrans_IV"/>
</dbReference>
<dbReference type="RefSeq" id="WP_071834058.1">
    <property type="nucleotide sequence ID" value="NZ_LSRP01000097.1"/>
</dbReference>
<evidence type="ECO:0000256" key="1">
    <source>
        <dbReference type="ARBA" id="ARBA00014472"/>
    </source>
</evidence>
<evidence type="ECO:0000313" key="3">
    <source>
        <dbReference type="Proteomes" id="UP000182661"/>
    </source>
</evidence>
<protein>
    <recommendedName>
        <fullName evidence="1">Probable branched-chain-amino-acid aminotransferase</fullName>
    </recommendedName>
</protein>
<dbReference type="InterPro" id="IPR043132">
    <property type="entry name" value="BCAT-like_C"/>
</dbReference>
<dbReference type="OrthoDB" id="9809239at2"/>
<comment type="caution">
    <text evidence="2">The sequence shown here is derived from an EMBL/GenBank/DDBJ whole genome shotgun (WGS) entry which is preliminary data.</text>
</comment>
<dbReference type="Gene3D" id="3.20.10.10">
    <property type="entry name" value="D-amino Acid Aminotransferase, subunit A, domain 2"/>
    <property type="match status" value="1"/>
</dbReference>
<dbReference type="SUPFAM" id="SSF56752">
    <property type="entry name" value="D-aminoacid aminotransferase-like PLP-dependent enzymes"/>
    <property type="match status" value="1"/>
</dbReference>
<gene>
    <name evidence="2" type="ORF">AX760_19900</name>
</gene>
<dbReference type="NCBIfam" id="NF005731">
    <property type="entry name" value="PRK07546.1-5"/>
    <property type="match status" value="1"/>
</dbReference>
<dbReference type="Proteomes" id="UP000182661">
    <property type="component" value="Unassembled WGS sequence"/>
</dbReference>
<keyword evidence="3" id="KW-1185">Reference proteome</keyword>